<dbReference type="InterPro" id="IPR040577">
    <property type="entry name" value="Gln-synt_C"/>
</dbReference>
<keyword evidence="3" id="KW-0175">Coiled coil</keyword>
<evidence type="ECO:0000256" key="2">
    <source>
        <dbReference type="RuleBase" id="RU000384"/>
    </source>
</evidence>
<dbReference type="Proteomes" id="UP001319865">
    <property type="component" value="Chromosome"/>
</dbReference>
<dbReference type="SUPFAM" id="SSF55931">
    <property type="entry name" value="Glutamine synthetase/guanido kinase"/>
    <property type="match status" value="1"/>
</dbReference>
<gene>
    <name evidence="6" type="primary">glnA</name>
    <name evidence="6" type="ORF">GENT11_19540</name>
</gene>
<dbReference type="Pfam" id="PF12437">
    <property type="entry name" value="GSIII_N"/>
    <property type="match status" value="1"/>
</dbReference>
<accession>A0ABM7V1F4</accession>
<feature type="coiled-coil region" evidence="3">
    <location>
        <begin position="686"/>
        <end position="713"/>
    </location>
</feature>
<evidence type="ECO:0000259" key="5">
    <source>
        <dbReference type="PROSITE" id="PS51987"/>
    </source>
</evidence>
<feature type="domain" description="GS catalytic" evidence="5">
    <location>
        <begin position="212"/>
        <end position="649"/>
    </location>
</feature>
<dbReference type="PROSITE" id="PS51987">
    <property type="entry name" value="GS_CATALYTIC"/>
    <property type="match status" value="1"/>
</dbReference>
<dbReference type="InterPro" id="IPR052725">
    <property type="entry name" value="GS_Type-3"/>
</dbReference>
<dbReference type="SMART" id="SM01230">
    <property type="entry name" value="Gln-synt_C"/>
    <property type="match status" value="1"/>
</dbReference>
<evidence type="ECO:0000313" key="6">
    <source>
        <dbReference type="EMBL" id="BDB53642.1"/>
    </source>
</evidence>
<feature type="domain" description="GS beta-grasp" evidence="4">
    <location>
        <begin position="117"/>
        <end position="207"/>
    </location>
</feature>
<dbReference type="PANTHER" id="PTHR42974:SF1">
    <property type="entry name" value="TYPE-3 GLUTAMINE SYNTHETASE"/>
    <property type="match status" value="1"/>
</dbReference>
<reference evidence="6 7" key="2">
    <citation type="journal article" date="2022" name="Microorganisms">
        <title>Complete Genome Sequences of Two Flavobacterium ammonificans Strains and a Flavobacterium ammoniigenes Strain of Ammonifying Bacterioplankton Isolated from Surface River Water.</title>
        <authorList>
            <person name="Suda W."/>
            <person name="Ogata Y."/>
            <person name="Shindo C."/>
            <person name="Watanabe K."/>
        </authorList>
    </citation>
    <scope>NUCLEOTIDE SEQUENCE [LARGE SCALE GENOMIC DNA]</scope>
    <source>
        <strain evidence="6 7">GENT11</strain>
    </source>
</reference>
<dbReference type="Gene3D" id="1.20.120.1560">
    <property type="match status" value="1"/>
</dbReference>
<dbReference type="PROSITE" id="PS00181">
    <property type="entry name" value="GLNA_ATP"/>
    <property type="match status" value="1"/>
</dbReference>
<evidence type="ECO:0000256" key="1">
    <source>
        <dbReference type="PROSITE-ProRule" id="PRU01330"/>
    </source>
</evidence>
<organism evidence="6 7">
    <name type="scientific">Flavobacterium ammonificans</name>
    <dbReference type="NCBI Taxonomy" id="1751056"/>
    <lineage>
        <taxon>Bacteria</taxon>
        <taxon>Pseudomonadati</taxon>
        <taxon>Bacteroidota</taxon>
        <taxon>Flavobacteriia</taxon>
        <taxon>Flavobacteriales</taxon>
        <taxon>Flavobacteriaceae</taxon>
        <taxon>Flavobacterium</taxon>
    </lineage>
</organism>
<evidence type="ECO:0000256" key="3">
    <source>
        <dbReference type="SAM" id="Coils"/>
    </source>
</evidence>
<protein>
    <submittedName>
        <fullName evidence="6">Glutamine synthetase</fullName>
    </submittedName>
</protein>
<name>A0ABM7V1F4_9FLAO</name>
<dbReference type="InterPro" id="IPR027303">
    <property type="entry name" value="Gln_synth_gly_rich_site"/>
</dbReference>
<dbReference type="Pfam" id="PF18318">
    <property type="entry name" value="Gln-synt_C-ter"/>
    <property type="match status" value="1"/>
</dbReference>
<dbReference type="Gene3D" id="3.30.590.10">
    <property type="entry name" value="Glutamine synthetase/guanido kinase, catalytic domain"/>
    <property type="match status" value="1"/>
</dbReference>
<proteinExistence type="inferred from homology"/>
<evidence type="ECO:0000259" key="4">
    <source>
        <dbReference type="PROSITE" id="PS51986"/>
    </source>
</evidence>
<evidence type="ECO:0000313" key="7">
    <source>
        <dbReference type="Proteomes" id="UP001319865"/>
    </source>
</evidence>
<comment type="similarity">
    <text evidence="1 2">Belongs to the glutamine synthetase family.</text>
</comment>
<sequence length="762" mass="86098">MAIKYKFAIVSLKLYYYICYVSEKEFSLLKIINMSTLRFQALREASTRKPFQFEEAEKKSVIFGSNVFNSKAMKQYLTSEAYKAVQGAIQHGTKIDRKIADYVAMGMKEWALSKGVTHYTHWFQPLTGTTAEKHDAFFETSYDGSDPVEKFGGSQLVQQEPDASSFPNGGIRNTFEARGYTAWDPTSPAFIFGTTLCIPTVFISYTGEALDYKTPLLRALTVMDDAATEVCKYFDKNVKKVTATLGWEQEYFLIDRSLAKSRPDLMMTGRTLLGHTSAKGQQLDDHYFGSIPTRALTYMRDLEQECMLLGIPVKTRHNEVAPNQFELAPIFEETNLAVDHNCLLMDVMEKVAERHDFKVLFHEKPFKGVNGSGKHNNWSLATDTGVNLLSPSKTPMSNLQFLTFFINTIKAVNDNESLLRASIASASNDHRLGANEAPPAIISVFIGDSLTKVLAELEGVTTGKLSPEEKTDLKLNVVGKIPDLMLDNTDRNRTSPFAFTGNKFEFRAVGSSANCSNAMTTLNAIVAKQLRQFKIEVDTLIEEKGMKKDDAIFNVLREYIKQSKKILFEGDGYSEAWEKEAAKRGLSNFKTTPEALKARASKQSLDLFSELGIMNHIEVEARYEIELEEYTKKIQIEGRVLGDIARNHVIPTAIRYQNNLIENVRGLKEIFGKDFESVSKEQISIIKQISAHIEGINTKVEEMTNERKKANQLSDAQAMAEAYCNKVKPYFDVIRNHCDKLELLVDNELWTLTKYRELLFTK</sequence>
<dbReference type="Pfam" id="PF00120">
    <property type="entry name" value="Gln-synt_C"/>
    <property type="match status" value="1"/>
</dbReference>
<dbReference type="InterPro" id="IPR008146">
    <property type="entry name" value="Gln_synth_cat_dom"/>
</dbReference>
<keyword evidence="7" id="KW-1185">Reference proteome</keyword>
<dbReference type="PANTHER" id="PTHR42974">
    <property type="entry name" value="GLUTAMINE SYNTHETASE"/>
    <property type="match status" value="1"/>
</dbReference>
<dbReference type="InterPro" id="IPR014746">
    <property type="entry name" value="Gln_synth/guanido_kin_cat_dom"/>
</dbReference>
<dbReference type="InterPro" id="IPR008147">
    <property type="entry name" value="Gln_synt_N"/>
</dbReference>
<dbReference type="PROSITE" id="PS51986">
    <property type="entry name" value="GS_BETA_GRASP"/>
    <property type="match status" value="1"/>
</dbReference>
<dbReference type="EMBL" id="AP025183">
    <property type="protein sequence ID" value="BDB53642.1"/>
    <property type="molecule type" value="Genomic_DNA"/>
</dbReference>
<dbReference type="InterPro" id="IPR022147">
    <property type="entry name" value="GSIII_N"/>
</dbReference>
<reference evidence="6 7" key="1">
    <citation type="journal article" date="2022" name="Int. J. Syst. Evol. Microbiol.">
        <title>Flavobacterium ammonificans sp. nov. and Flavobacterium ammoniigenes sp. nov., ammonifying bacteria isolated from surface river water.</title>
        <authorList>
            <person name="Watanabe K."/>
            <person name="Kitamura T."/>
            <person name="Ogata Y."/>
            <person name="Shindo C."/>
            <person name="Suda W."/>
        </authorList>
    </citation>
    <scope>NUCLEOTIDE SEQUENCE [LARGE SCALE GENOMIC DNA]</scope>
    <source>
        <strain evidence="6 7">GENT11</strain>
    </source>
</reference>